<reference evidence="1 2" key="1">
    <citation type="submission" date="2018-10" db="EMBL/GenBank/DDBJ databases">
        <authorList>
            <person name="Ekblom R."/>
            <person name="Jareborg N."/>
        </authorList>
    </citation>
    <scope>NUCLEOTIDE SEQUENCE [LARGE SCALE GENOMIC DNA]</scope>
    <source>
        <tissue evidence="1">Muscle</tissue>
    </source>
</reference>
<protein>
    <submittedName>
        <fullName evidence="1">Uncharacterized protein</fullName>
    </submittedName>
</protein>
<name>A0A9X9LQQ6_GULGU</name>
<keyword evidence="2" id="KW-1185">Reference proteome</keyword>
<dbReference type="AlphaFoldDB" id="A0A9X9LQQ6"/>
<comment type="caution">
    <text evidence="1">The sequence shown here is derived from an EMBL/GenBank/DDBJ whole genome shotgun (WGS) entry which is preliminary data.</text>
</comment>
<dbReference type="Proteomes" id="UP000269945">
    <property type="component" value="Unassembled WGS sequence"/>
</dbReference>
<evidence type="ECO:0000313" key="1">
    <source>
        <dbReference type="EMBL" id="VCW79413.1"/>
    </source>
</evidence>
<sequence>MTQGKKKKRAANRSIMLAKKIIIKDGGTGLDILTSI</sequence>
<gene>
    <name evidence="1" type="ORF">BN2614_LOCUS1</name>
</gene>
<evidence type="ECO:0000313" key="2">
    <source>
        <dbReference type="Proteomes" id="UP000269945"/>
    </source>
</evidence>
<dbReference type="EMBL" id="CYRY02011962">
    <property type="protein sequence ID" value="VCW79413.1"/>
    <property type="molecule type" value="Genomic_DNA"/>
</dbReference>
<proteinExistence type="predicted"/>
<accession>A0A9X9LQQ6</accession>
<organism evidence="1 2">
    <name type="scientific">Gulo gulo</name>
    <name type="common">Wolverine</name>
    <name type="synonym">Gluton</name>
    <dbReference type="NCBI Taxonomy" id="48420"/>
    <lineage>
        <taxon>Eukaryota</taxon>
        <taxon>Metazoa</taxon>
        <taxon>Chordata</taxon>
        <taxon>Craniata</taxon>
        <taxon>Vertebrata</taxon>
        <taxon>Euteleostomi</taxon>
        <taxon>Mammalia</taxon>
        <taxon>Eutheria</taxon>
        <taxon>Laurasiatheria</taxon>
        <taxon>Carnivora</taxon>
        <taxon>Caniformia</taxon>
        <taxon>Musteloidea</taxon>
        <taxon>Mustelidae</taxon>
        <taxon>Guloninae</taxon>
        <taxon>Gulo</taxon>
    </lineage>
</organism>